<dbReference type="PANTHER" id="PTHR39450:SF1">
    <property type="entry name" value="DUF1667 DOMAIN-CONTAINING PROTEIN"/>
    <property type="match status" value="1"/>
</dbReference>
<dbReference type="KEGG" id="crs:FQB35_11575"/>
<accession>A0A5C0SG55</accession>
<dbReference type="SUPFAM" id="SSF160148">
    <property type="entry name" value="CPE0013-like"/>
    <property type="match status" value="1"/>
</dbReference>
<dbReference type="Proteomes" id="UP000324646">
    <property type="component" value="Chromosome"/>
</dbReference>
<dbReference type="PANTHER" id="PTHR39450">
    <property type="entry name" value="MOLYBDOPTERIN OXIDOREDUCTASE, 4FE-4S CLUSTER-BINDING SUBUNIT"/>
    <property type="match status" value="1"/>
</dbReference>
<dbReference type="EMBL" id="CP042243">
    <property type="protein sequence ID" value="QEK12912.1"/>
    <property type="molecule type" value="Genomic_DNA"/>
</dbReference>
<dbReference type="InterPro" id="IPR012460">
    <property type="entry name" value="DUF1667"/>
</dbReference>
<organism evidence="1 2">
    <name type="scientific">Crassaminicella thermophila</name>
    <dbReference type="NCBI Taxonomy" id="2599308"/>
    <lineage>
        <taxon>Bacteria</taxon>
        <taxon>Bacillati</taxon>
        <taxon>Bacillota</taxon>
        <taxon>Clostridia</taxon>
        <taxon>Eubacteriales</taxon>
        <taxon>Clostridiaceae</taxon>
        <taxon>Crassaminicella</taxon>
    </lineage>
</organism>
<dbReference type="AlphaFoldDB" id="A0A5C0SG55"/>
<keyword evidence="2" id="KW-1185">Reference proteome</keyword>
<evidence type="ECO:0000313" key="1">
    <source>
        <dbReference type="EMBL" id="QEK12912.1"/>
    </source>
</evidence>
<dbReference type="RefSeq" id="WP_148810048.1">
    <property type="nucleotide sequence ID" value="NZ_CP042243.1"/>
</dbReference>
<name>A0A5C0SG55_CRATE</name>
<dbReference type="Gene3D" id="3.10.530.10">
    <property type="entry name" value="CPE0013-like"/>
    <property type="match status" value="1"/>
</dbReference>
<dbReference type="Pfam" id="PF07892">
    <property type="entry name" value="DUF1667"/>
    <property type="match status" value="1"/>
</dbReference>
<protein>
    <submittedName>
        <fullName evidence="1">DUF1667 domain-containing protein</fullName>
    </submittedName>
</protein>
<reference evidence="1 2" key="1">
    <citation type="submission" date="2019-07" db="EMBL/GenBank/DDBJ databases">
        <title>Complete genome of Crassaminicella thermophila SY095.</title>
        <authorList>
            <person name="Li X."/>
        </authorList>
    </citation>
    <scope>NUCLEOTIDE SEQUENCE [LARGE SCALE GENOMIC DNA]</scope>
    <source>
        <strain evidence="1 2">SY095</strain>
    </source>
</reference>
<gene>
    <name evidence="1" type="ORF">FQB35_11575</name>
</gene>
<sequence length="133" mass="14777">MKREFTCIVCPNSCELVAEIEGKEIKSIEGALCKRGDEYVVQEIKDPKRTIATSVKVIDGEIPLASVRTTKPIPKDKIFEVMEEIKKVKVQAPVQINQVIIENVLNLGSDIIITKSVGIQKCIERVNKEVVAS</sequence>
<evidence type="ECO:0000313" key="2">
    <source>
        <dbReference type="Proteomes" id="UP000324646"/>
    </source>
</evidence>
<dbReference type="InterPro" id="IPR036593">
    <property type="entry name" value="CPE0013-like_sf"/>
</dbReference>
<proteinExistence type="predicted"/>
<dbReference type="OrthoDB" id="9811531at2"/>